<accession>A0A5M3MLM7</accession>
<keyword evidence="11" id="KW-0624">Polysaccharide degradation</keyword>
<keyword evidence="18" id="KW-1185">Reference proteome</keyword>
<evidence type="ECO:0000256" key="2">
    <source>
        <dbReference type="ARBA" id="ARBA00008834"/>
    </source>
</evidence>
<name>A0A5M3MLM7_CONPW</name>
<keyword evidence="4 16" id="KW-0732">Signal</keyword>
<comment type="similarity">
    <text evidence="2 15">Belongs to the glycosyl hydrolase 28 family.</text>
</comment>
<reference evidence="18" key="1">
    <citation type="journal article" date="2012" name="Science">
        <title>The Paleozoic origin of enzymatic lignin decomposition reconstructed from 31 fungal genomes.</title>
        <authorList>
            <person name="Floudas D."/>
            <person name="Binder M."/>
            <person name="Riley R."/>
            <person name="Barry K."/>
            <person name="Blanchette R.A."/>
            <person name="Henrissat B."/>
            <person name="Martinez A.T."/>
            <person name="Otillar R."/>
            <person name="Spatafora J.W."/>
            <person name="Yadav J.S."/>
            <person name="Aerts A."/>
            <person name="Benoit I."/>
            <person name="Boyd A."/>
            <person name="Carlson A."/>
            <person name="Copeland A."/>
            <person name="Coutinho P.M."/>
            <person name="de Vries R.P."/>
            <person name="Ferreira P."/>
            <person name="Findley K."/>
            <person name="Foster B."/>
            <person name="Gaskell J."/>
            <person name="Glotzer D."/>
            <person name="Gorecki P."/>
            <person name="Heitman J."/>
            <person name="Hesse C."/>
            <person name="Hori C."/>
            <person name="Igarashi K."/>
            <person name="Jurgens J.A."/>
            <person name="Kallen N."/>
            <person name="Kersten P."/>
            <person name="Kohler A."/>
            <person name="Kuees U."/>
            <person name="Kumar T.K.A."/>
            <person name="Kuo A."/>
            <person name="LaButti K."/>
            <person name="Larrondo L.F."/>
            <person name="Lindquist E."/>
            <person name="Ling A."/>
            <person name="Lombard V."/>
            <person name="Lucas S."/>
            <person name="Lundell T."/>
            <person name="Martin R."/>
            <person name="McLaughlin D.J."/>
            <person name="Morgenstern I."/>
            <person name="Morin E."/>
            <person name="Murat C."/>
            <person name="Nagy L.G."/>
            <person name="Nolan M."/>
            <person name="Ohm R.A."/>
            <person name="Patyshakuliyeva A."/>
            <person name="Rokas A."/>
            <person name="Ruiz-Duenas F.J."/>
            <person name="Sabat G."/>
            <person name="Salamov A."/>
            <person name="Samejima M."/>
            <person name="Schmutz J."/>
            <person name="Slot J.C."/>
            <person name="St John F."/>
            <person name="Stenlid J."/>
            <person name="Sun H."/>
            <person name="Sun S."/>
            <person name="Syed K."/>
            <person name="Tsang A."/>
            <person name="Wiebenga A."/>
            <person name="Young D."/>
            <person name="Pisabarro A."/>
            <person name="Eastwood D.C."/>
            <person name="Martin F."/>
            <person name="Cullen D."/>
            <person name="Grigoriev I.V."/>
            <person name="Hibbett D.S."/>
        </authorList>
    </citation>
    <scope>NUCLEOTIDE SEQUENCE [LARGE SCALE GENOMIC DNA]</scope>
    <source>
        <strain evidence="18">RWD-64-598 SS2</strain>
    </source>
</reference>
<evidence type="ECO:0000256" key="13">
    <source>
        <dbReference type="ARBA" id="ARBA00038933"/>
    </source>
</evidence>
<dbReference type="Proteomes" id="UP000053558">
    <property type="component" value="Unassembled WGS sequence"/>
</dbReference>
<dbReference type="SUPFAM" id="SSF51126">
    <property type="entry name" value="Pectin lyase-like"/>
    <property type="match status" value="1"/>
</dbReference>
<dbReference type="GO" id="GO:0005576">
    <property type="term" value="C:extracellular region"/>
    <property type="evidence" value="ECO:0007669"/>
    <property type="project" value="UniProtKB-SubCell"/>
</dbReference>
<evidence type="ECO:0000256" key="10">
    <source>
        <dbReference type="ARBA" id="ARBA00023316"/>
    </source>
</evidence>
<comment type="caution">
    <text evidence="17">The sequence shown here is derived from an EMBL/GenBank/DDBJ whole genome shotgun (WGS) entry which is preliminary data.</text>
</comment>
<proteinExistence type="inferred from homology"/>
<evidence type="ECO:0000256" key="3">
    <source>
        <dbReference type="ARBA" id="ARBA00022525"/>
    </source>
</evidence>
<evidence type="ECO:0000256" key="5">
    <source>
        <dbReference type="ARBA" id="ARBA00022801"/>
    </source>
</evidence>
<evidence type="ECO:0000313" key="18">
    <source>
        <dbReference type="Proteomes" id="UP000053558"/>
    </source>
</evidence>
<organism evidence="17 18">
    <name type="scientific">Coniophora puteana (strain RWD-64-598)</name>
    <name type="common">Brown rot fungus</name>
    <dbReference type="NCBI Taxonomy" id="741705"/>
    <lineage>
        <taxon>Eukaryota</taxon>
        <taxon>Fungi</taxon>
        <taxon>Dikarya</taxon>
        <taxon>Basidiomycota</taxon>
        <taxon>Agaricomycotina</taxon>
        <taxon>Agaricomycetes</taxon>
        <taxon>Agaricomycetidae</taxon>
        <taxon>Boletales</taxon>
        <taxon>Coniophorineae</taxon>
        <taxon>Coniophoraceae</taxon>
        <taxon>Coniophora</taxon>
    </lineage>
</organism>
<dbReference type="PANTHER" id="PTHR31736:SF12">
    <property type="entry name" value="EXO-POLYGALACTURONASE, PUTATIVE-RELATED"/>
    <property type="match status" value="1"/>
</dbReference>
<evidence type="ECO:0000256" key="7">
    <source>
        <dbReference type="ARBA" id="ARBA00023180"/>
    </source>
</evidence>
<evidence type="ECO:0000256" key="12">
    <source>
        <dbReference type="ARBA" id="ARBA00037312"/>
    </source>
</evidence>
<dbReference type="GO" id="GO:0047911">
    <property type="term" value="F:galacturan 1,4-alpha-galacturonidase activity"/>
    <property type="evidence" value="ECO:0007669"/>
    <property type="project" value="UniProtKB-EC"/>
</dbReference>
<evidence type="ECO:0000256" key="6">
    <source>
        <dbReference type="ARBA" id="ARBA00023157"/>
    </source>
</evidence>
<keyword evidence="3" id="KW-0964">Secreted</keyword>
<dbReference type="GeneID" id="19206481"/>
<evidence type="ECO:0000256" key="9">
    <source>
        <dbReference type="ARBA" id="ARBA00023295"/>
    </source>
</evidence>
<keyword evidence="9 15" id="KW-0326">Glycosidase</keyword>
<keyword evidence="6" id="KW-1015">Disulfide bond</keyword>
<gene>
    <name evidence="17" type="ORF">CONPUDRAFT_180594</name>
</gene>
<dbReference type="RefSeq" id="XP_007770387.1">
    <property type="nucleotide sequence ID" value="XM_007772197.1"/>
</dbReference>
<evidence type="ECO:0000256" key="11">
    <source>
        <dbReference type="ARBA" id="ARBA00023326"/>
    </source>
</evidence>
<evidence type="ECO:0000256" key="1">
    <source>
        <dbReference type="ARBA" id="ARBA00004613"/>
    </source>
</evidence>
<comment type="subcellular location">
    <subcellularLocation>
        <location evidence="1">Secreted</location>
    </subcellularLocation>
</comment>
<dbReference type="EC" id="3.2.1.67" evidence="13"/>
<protein>
    <recommendedName>
        <fullName evidence="13">galacturonan 1,4-alpha-galacturonidase</fullName>
        <ecNumber evidence="13">3.2.1.67</ecNumber>
    </recommendedName>
</protein>
<keyword evidence="7" id="KW-0325">Glycoprotein</keyword>
<feature type="signal peptide" evidence="16">
    <location>
        <begin position="1"/>
        <end position="20"/>
    </location>
</feature>
<dbReference type="Pfam" id="PF00295">
    <property type="entry name" value="Glyco_hydro_28"/>
    <property type="match status" value="1"/>
</dbReference>
<comment type="catalytic activity">
    <reaction evidence="14">
        <text>[(1-&gt;4)-alpha-D-galacturonosyl](n) + H2O = alpha-D-galacturonate + [(1-&gt;4)-alpha-D-galacturonosyl](n-1)</text>
        <dbReference type="Rhea" id="RHEA:14117"/>
        <dbReference type="Rhea" id="RHEA-COMP:14570"/>
        <dbReference type="Rhea" id="RHEA-COMP:14572"/>
        <dbReference type="ChEBI" id="CHEBI:15377"/>
        <dbReference type="ChEBI" id="CHEBI:58658"/>
        <dbReference type="ChEBI" id="CHEBI:140523"/>
        <dbReference type="EC" id="3.2.1.67"/>
    </reaction>
</comment>
<feature type="chain" id="PRO_5024450931" description="galacturonan 1,4-alpha-galacturonidase" evidence="16">
    <location>
        <begin position="21"/>
        <end position="427"/>
    </location>
</feature>
<evidence type="ECO:0000256" key="16">
    <source>
        <dbReference type="SAM" id="SignalP"/>
    </source>
</evidence>
<evidence type="ECO:0000256" key="14">
    <source>
        <dbReference type="ARBA" id="ARBA00048766"/>
    </source>
</evidence>
<sequence length="427" mass="46167">MQALLYLVGSLLSAVLVASGSQYASTCNLSPLGAGQDDTDQVMAAIEQCGDGGLTVFEEGEYNITRKMTWNLTSSRVELHGYLSFQPDYEYWLQNSSTYRVVYIQSQASWFIVTGSDFEIDAYNTGGINGNGQPWWDYFTTVPRLDGDGRPLALTVYQATRGTISNFLIEAPPFWCNCVAESSDIVYDGMLCNATNTNPEFYGQNIVPNTDGIDTYRVDNLVLRNFDITTGDDCIAVKGNTTNMLASNITCRGGNGIAYGSLGQYVDLPDYVENVTMTDLHVLRINPEIQPNMGSGVYFKSWDGTVNGSPPDNGGGGLGYVKNVVIRDAFLDNVTTPIALYQTNGAQSGDAPSKYQFANLTLLSFTGTYQKNPLVDIACSPAAPCPDLTFENINVTLLSGGTPAYECENVLSQTGLPVTCNSTVSSS</sequence>
<dbReference type="GO" id="GO:0000272">
    <property type="term" value="P:polysaccharide catabolic process"/>
    <property type="evidence" value="ECO:0007669"/>
    <property type="project" value="UniProtKB-KW"/>
</dbReference>
<evidence type="ECO:0000256" key="8">
    <source>
        <dbReference type="ARBA" id="ARBA00023277"/>
    </source>
</evidence>
<dbReference type="AlphaFoldDB" id="A0A5M3MLM7"/>
<dbReference type="Gene3D" id="2.160.20.10">
    <property type="entry name" value="Single-stranded right-handed beta-helix, Pectin lyase-like"/>
    <property type="match status" value="1"/>
</dbReference>
<dbReference type="OrthoDB" id="187139at2759"/>
<dbReference type="PANTHER" id="PTHR31736">
    <property type="match status" value="1"/>
</dbReference>
<dbReference type="EMBL" id="JH711580">
    <property type="protein sequence ID" value="EIW80129.1"/>
    <property type="molecule type" value="Genomic_DNA"/>
</dbReference>
<keyword evidence="8" id="KW-0119">Carbohydrate metabolism</keyword>
<dbReference type="GO" id="GO:0071555">
    <property type="term" value="P:cell wall organization"/>
    <property type="evidence" value="ECO:0007669"/>
    <property type="project" value="UniProtKB-KW"/>
</dbReference>
<dbReference type="KEGG" id="cput:CONPUDRAFT_180594"/>
<dbReference type="InterPro" id="IPR011050">
    <property type="entry name" value="Pectin_lyase_fold/virulence"/>
</dbReference>
<keyword evidence="5 15" id="KW-0378">Hydrolase</keyword>
<comment type="function">
    <text evidence="12">Specific in hydrolyzing the terminal glycosidic bond of polygalacturonic acid and oligogalacturonates.</text>
</comment>
<keyword evidence="10" id="KW-0961">Cell wall biogenesis/degradation</keyword>
<dbReference type="InterPro" id="IPR000743">
    <property type="entry name" value="Glyco_hydro_28"/>
</dbReference>
<evidence type="ECO:0000256" key="4">
    <source>
        <dbReference type="ARBA" id="ARBA00022729"/>
    </source>
</evidence>
<evidence type="ECO:0000313" key="17">
    <source>
        <dbReference type="EMBL" id="EIW80129.1"/>
    </source>
</evidence>
<dbReference type="GO" id="GO:0004650">
    <property type="term" value="F:polygalacturonase activity"/>
    <property type="evidence" value="ECO:0007669"/>
    <property type="project" value="InterPro"/>
</dbReference>
<dbReference type="InterPro" id="IPR012334">
    <property type="entry name" value="Pectin_lyas_fold"/>
</dbReference>
<evidence type="ECO:0000256" key="15">
    <source>
        <dbReference type="RuleBase" id="RU361169"/>
    </source>
</evidence>